<accession>A0A949K1E4</accession>
<dbReference type="InterPro" id="IPR006059">
    <property type="entry name" value="SBP"/>
</dbReference>
<dbReference type="PANTHER" id="PTHR43649">
    <property type="entry name" value="ARABINOSE-BINDING PROTEIN-RELATED"/>
    <property type="match status" value="1"/>
</dbReference>
<dbReference type="Pfam" id="PF13416">
    <property type="entry name" value="SBP_bac_8"/>
    <property type="match status" value="1"/>
</dbReference>
<evidence type="ECO:0000313" key="2">
    <source>
        <dbReference type="EMBL" id="MBU9738131.1"/>
    </source>
</evidence>
<evidence type="ECO:0000313" key="3">
    <source>
        <dbReference type="Proteomes" id="UP000712157"/>
    </source>
</evidence>
<sequence length="443" mass="49159">MRRRLWIPVISLALLMLAGCGQKSAGAADASAVDKESQPVEILLCRWNNMDQNNEIMTQLIEEFQEQYAGKITLRVEVVPGLENLISHVRIKISSGEMPDLIDTSGYELSSLVKDADKVADLMPYVEADPEFKRWIGEENLRDNVVDGKLSSITAQKNVIGYWYNKELFRQAGIEPAETWPQFWDNCEKLAGCGIHPMALDTRQSAWPTNILLGAMVGSDGAGGTEFMQTYHPTDYNSPGMVDALGQIQTCFRRYAPESAITANYGMAESEFFSGNAAMLFNGAWLALDLSDPEKVPPGFTDKVGAAIYPNATVYSSASPGYVVGNNSPERIEAAAEFIKFMCSPKVQERIAVEIKAVPVNPEVDLQGQLRQENPLMYAMLEAAKDAKIKIKDYQAMWYPAVYNEGSKLYPQLMYGKITPVEMAQQMTELAQKSQRDVEQSGQ</sequence>
<feature type="signal peptide" evidence="1">
    <location>
        <begin position="1"/>
        <end position="27"/>
    </location>
</feature>
<keyword evidence="1" id="KW-0732">Signal</keyword>
<keyword evidence="3" id="KW-1185">Reference proteome</keyword>
<dbReference type="RefSeq" id="WP_158345322.1">
    <property type="nucleotide sequence ID" value="NZ_JAHQCW010000029.1"/>
</dbReference>
<dbReference type="EMBL" id="JAHQCW010000029">
    <property type="protein sequence ID" value="MBU9738131.1"/>
    <property type="molecule type" value="Genomic_DNA"/>
</dbReference>
<proteinExistence type="predicted"/>
<dbReference type="Proteomes" id="UP000712157">
    <property type="component" value="Unassembled WGS sequence"/>
</dbReference>
<reference evidence="2" key="1">
    <citation type="submission" date="2021-06" db="EMBL/GenBank/DDBJ databases">
        <title>Description of novel taxa of the family Lachnospiraceae.</title>
        <authorList>
            <person name="Chaplin A.V."/>
            <person name="Sokolova S.R."/>
            <person name="Pikina A.P."/>
            <person name="Korzhanova M."/>
            <person name="Belova V."/>
            <person name="Korostin D."/>
            <person name="Efimov B.A."/>
        </authorList>
    </citation>
    <scope>NUCLEOTIDE SEQUENCE</scope>
    <source>
        <strain evidence="2">ASD5720</strain>
    </source>
</reference>
<gene>
    <name evidence="2" type="ORF">KTH89_16425</name>
</gene>
<name>A0A949K1E4_9FIRM</name>
<dbReference type="Gene3D" id="3.40.190.10">
    <property type="entry name" value="Periplasmic binding protein-like II"/>
    <property type="match status" value="2"/>
</dbReference>
<feature type="chain" id="PRO_5037925274" evidence="1">
    <location>
        <begin position="28"/>
        <end position="443"/>
    </location>
</feature>
<dbReference type="PROSITE" id="PS51257">
    <property type="entry name" value="PROKAR_LIPOPROTEIN"/>
    <property type="match status" value="1"/>
</dbReference>
<evidence type="ECO:0000256" key="1">
    <source>
        <dbReference type="SAM" id="SignalP"/>
    </source>
</evidence>
<protein>
    <submittedName>
        <fullName evidence="2">Extracellular solute-binding protein</fullName>
    </submittedName>
</protein>
<organism evidence="2 3">
    <name type="scientific">Diplocloster agilis</name>
    <dbReference type="NCBI Taxonomy" id="2850323"/>
    <lineage>
        <taxon>Bacteria</taxon>
        <taxon>Bacillati</taxon>
        <taxon>Bacillota</taxon>
        <taxon>Clostridia</taxon>
        <taxon>Lachnospirales</taxon>
        <taxon>Lachnospiraceae</taxon>
        <taxon>Diplocloster</taxon>
    </lineage>
</organism>
<dbReference type="SUPFAM" id="SSF53850">
    <property type="entry name" value="Periplasmic binding protein-like II"/>
    <property type="match status" value="1"/>
</dbReference>
<comment type="caution">
    <text evidence="2">The sequence shown here is derived from an EMBL/GenBank/DDBJ whole genome shotgun (WGS) entry which is preliminary data.</text>
</comment>
<dbReference type="AlphaFoldDB" id="A0A949K1E4"/>
<dbReference type="InterPro" id="IPR050490">
    <property type="entry name" value="Bact_solute-bd_prot1"/>
</dbReference>